<evidence type="ECO:0000313" key="1">
    <source>
        <dbReference type="EMBL" id="AOH85126.1"/>
    </source>
</evidence>
<organism evidence="1 2">
    <name type="scientific">Sphingomonas panacis</name>
    <dbReference type="NCBI Taxonomy" id="1560345"/>
    <lineage>
        <taxon>Bacteria</taxon>
        <taxon>Pseudomonadati</taxon>
        <taxon>Pseudomonadota</taxon>
        <taxon>Alphaproteobacteria</taxon>
        <taxon>Sphingomonadales</taxon>
        <taxon>Sphingomonadaceae</taxon>
        <taxon>Sphingomonas</taxon>
    </lineage>
</organism>
<protein>
    <submittedName>
        <fullName evidence="1">Uncharacterized protein</fullName>
    </submittedName>
</protein>
<evidence type="ECO:0000313" key="2">
    <source>
        <dbReference type="Proteomes" id="UP000094256"/>
    </source>
</evidence>
<gene>
    <name evidence="1" type="ORF">AWL63_15335</name>
</gene>
<dbReference type="STRING" id="1560345.AWL63_15335"/>
<accession>A0A1B3ZCH5</accession>
<reference evidence="1 2" key="1">
    <citation type="submission" date="2016-01" db="EMBL/GenBank/DDBJ databases">
        <title>Complete genome and mega plasmid sequence of Sphingomonas panacis DCY99 elicits systemic resistance in rice to Xanthomonas oryzae.</title>
        <authorList>
            <person name="Kim Y.J."/>
            <person name="Yang D.C."/>
            <person name="Sing P."/>
        </authorList>
    </citation>
    <scope>NUCLEOTIDE SEQUENCE [LARGE SCALE GENOMIC DNA]</scope>
    <source>
        <strain evidence="1 2">DCY99</strain>
    </source>
</reference>
<sequence>MLTRVQRLEQARAPTSPFVRAYGSFEAFADFVRAEVEAGLIDRRDMLGADGNGGVLRALLRWDREGMRRAVGA</sequence>
<dbReference type="AlphaFoldDB" id="A0A1B3ZCH5"/>
<dbReference type="KEGG" id="span:AWL63_15335"/>
<dbReference type="EMBL" id="CP014168">
    <property type="protein sequence ID" value="AOH85126.1"/>
    <property type="molecule type" value="Genomic_DNA"/>
</dbReference>
<keyword evidence="2" id="KW-1185">Reference proteome</keyword>
<proteinExistence type="predicted"/>
<dbReference type="Proteomes" id="UP000094256">
    <property type="component" value="Chromosome"/>
</dbReference>
<name>A0A1B3ZCH5_9SPHN</name>